<dbReference type="InterPro" id="IPR002881">
    <property type="entry name" value="DUF58"/>
</dbReference>
<dbReference type="STRING" id="1123071.SAMN02745181_1084"/>
<accession>A0A1M6EP77</accession>
<dbReference type="PANTHER" id="PTHR33608:SF7">
    <property type="entry name" value="DUF58 DOMAIN-CONTAINING PROTEIN"/>
    <property type="match status" value="1"/>
</dbReference>
<sequence length="293" mass="34179">MASQQHKYLKPEDIKKLRNYEFGAKALVEGYLSGRHRSRQRGSSTEFHEYRQYTPGDDPAMVDWRVYARSDRFYLKTFEQETNLECHIFVDSSASMGFRDAAELTKLEYASFFAACLSWLVIYKNDRVGLQLFDRDIRHHLPPGSTRKHLHSILDLLENNKPGSQTSLAESLKRAVPLIKRKGTIVILSDFFDSPEDIFKALNPYLHRGFRVHLFHVLDPSEIKLPDRGLSRFVDMETDENLIVHTTNLRQAWDQELQQHTRALRRLAASRLVDYTLIPTTESYHTLFDRLAH</sequence>
<dbReference type="AlphaFoldDB" id="A0A1M6EP77"/>
<dbReference type="SUPFAM" id="SSF53300">
    <property type="entry name" value="vWA-like"/>
    <property type="match status" value="1"/>
</dbReference>
<dbReference type="RefSeq" id="WP_143158441.1">
    <property type="nucleotide sequence ID" value="NZ_FQYR01000002.1"/>
</dbReference>
<evidence type="ECO:0000259" key="1">
    <source>
        <dbReference type="Pfam" id="PF01882"/>
    </source>
</evidence>
<feature type="domain" description="DUF58" evidence="1">
    <location>
        <begin position="49"/>
        <end position="261"/>
    </location>
</feature>
<organism evidence="2 3">
    <name type="scientific">Rubritalea squalenifaciens DSM 18772</name>
    <dbReference type="NCBI Taxonomy" id="1123071"/>
    <lineage>
        <taxon>Bacteria</taxon>
        <taxon>Pseudomonadati</taxon>
        <taxon>Verrucomicrobiota</taxon>
        <taxon>Verrucomicrobiia</taxon>
        <taxon>Verrucomicrobiales</taxon>
        <taxon>Rubritaleaceae</taxon>
        <taxon>Rubritalea</taxon>
    </lineage>
</organism>
<reference evidence="2 3" key="1">
    <citation type="submission" date="2016-11" db="EMBL/GenBank/DDBJ databases">
        <authorList>
            <person name="Jaros S."/>
            <person name="Januszkiewicz K."/>
            <person name="Wedrychowicz H."/>
        </authorList>
    </citation>
    <scope>NUCLEOTIDE SEQUENCE [LARGE SCALE GENOMIC DNA]</scope>
    <source>
        <strain evidence="2 3">DSM 18772</strain>
    </source>
</reference>
<evidence type="ECO:0000313" key="2">
    <source>
        <dbReference type="EMBL" id="SHI87281.1"/>
    </source>
</evidence>
<name>A0A1M6EP77_9BACT</name>
<evidence type="ECO:0000313" key="3">
    <source>
        <dbReference type="Proteomes" id="UP000184510"/>
    </source>
</evidence>
<dbReference type="Pfam" id="PF01882">
    <property type="entry name" value="DUF58"/>
    <property type="match status" value="1"/>
</dbReference>
<dbReference type="Gene3D" id="3.40.50.410">
    <property type="entry name" value="von Willebrand factor, type A domain"/>
    <property type="match status" value="1"/>
</dbReference>
<gene>
    <name evidence="2" type="ORF">SAMN02745181_1084</name>
</gene>
<dbReference type="EMBL" id="FQYR01000002">
    <property type="protein sequence ID" value="SHI87281.1"/>
    <property type="molecule type" value="Genomic_DNA"/>
</dbReference>
<dbReference type="InParanoid" id="A0A1M6EP77"/>
<protein>
    <recommendedName>
        <fullName evidence="1">DUF58 domain-containing protein</fullName>
    </recommendedName>
</protein>
<keyword evidence="3" id="KW-1185">Reference proteome</keyword>
<dbReference type="InterPro" id="IPR036465">
    <property type="entry name" value="vWFA_dom_sf"/>
</dbReference>
<dbReference type="Proteomes" id="UP000184510">
    <property type="component" value="Unassembled WGS sequence"/>
</dbReference>
<dbReference type="PANTHER" id="PTHR33608">
    <property type="entry name" value="BLL2464 PROTEIN"/>
    <property type="match status" value="1"/>
</dbReference>
<proteinExistence type="predicted"/>
<dbReference type="OrthoDB" id="9776116at2"/>